<gene>
    <name evidence="2" type="ORF">BT96DRAFT_975269</name>
</gene>
<evidence type="ECO:0000313" key="2">
    <source>
        <dbReference type="EMBL" id="KAE9400579.1"/>
    </source>
</evidence>
<dbReference type="AlphaFoldDB" id="A0A6A4HQ35"/>
<dbReference type="EMBL" id="ML769455">
    <property type="protein sequence ID" value="KAE9400579.1"/>
    <property type="molecule type" value="Genomic_DNA"/>
</dbReference>
<reference evidence="2" key="1">
    <citation type="journal article" date="2019" name="Environ. Microbiol.">
        <title>Fungal ecological strategies reflected in gene transcription - a case study of two litter decomposers.</title>
        <authorList>
            <person name="Barbi F."/>
            <person name="Kohler A."/>
            <person name="Barry K."/>
            <person name="Baskaran P."/>
            <person name="Daum C."/>
            <person name="Fauchery L."/>
            <person name="Ihrmark K."/>
            <person name="Kuo A."/>
            <person name="LaButti K."/>
            <person name="Lipzen A."/>
            <person name="Morin E."/>
            <person name="Grigoriev I.V."/>
            <person name="Henrissat B."/>
            <person name="Lindahl B."/>
            <person name="Martin F."/>
        </authorList>
    </citation>
    <scope>NUCLEOTIDE SEQUENCE</scope>
    <source>
        <strain evidence="2">JB14</strain>
    </source>
</reference>
<feature type="region of interest" description="Disordered" evidence="1">
    <location>
        <begin position="97"/>
        <end position="169"/>
    </location>
</feature>
<feature type="compositionally biased region" description="Basic and acidic residues" evidence="1">
    <location>
        <begin position="128"/>
        <end position="156"/>
    </location>
</feature>
<sequence>MSLEPNILPPIHHATVAYEPSFCREWLTSQPVWTTKASELACKIFADVLPTDTGFQQIFHIIGPRTASVIEFVIQIVATTHLGCLLTFNDKHIDSKDHEGAEAGSGNDGGTRGDGGKSKEAQGLVGKGSREDDDKEGAGKKDADRGDKKDGDEGKGQADGGSGAMEQLQPANRERIAEYDTSWEHLSQKNQPYFYSSIQVKFPRLPPANVNADYAGRISLHIVESSWKFSTGHLRIMLGGNARHLIAKSSHPVERIWQKQETVSAGITAQLSNSPNATTSSVNRPDGTISTTIIGNPVAVKGVAFELIPFRYHAYTLQDKLDIDVVHSGNNTLPISAQIDYFFKGQRPDKKNNPAEINMLCGSLMIDDIYTYQTANSSCKTFFGKSAIIPTVEWNPTKNAKGSPVTSALLFHAGSAIFPKERVSRFLRKTPSGTPLLVVDVVLFEWKDGTVTYEDIAQTSKIHSYFPDRFA</sequence>
<dbReference type="Proteomes" id="UP000799118">
    <property type="component" value="Unassembled WGS sequence"/>
</dbReference>
<protein>
    <submittedName>
        <fullName evidence="2">Uncharacterized protein</fullName>
    </submittedName>
</protein>
<evidence type="ECO:0000313" key="3">
    <source>
        <dbReference type="Proteomes" id="UP000799118"/>
    </source>
</evidence>
<evidence type="ECO:0000256" key="1">
    <source>
        <dbReference type="SAM" id="MobiDB-lite"/>
    </source>
</evidence>
<name>A0A6A4HQ35_9AGAR</name>
<keyword evidence="3" id="KW-1185">Reference proteome</keyword>
<proteinExistence type="predicted"/>
<accession>A0A6A4HQ35</accession>
<organism evidence="2 3">
    <name type="scientific">Gymnopus androsaceus JB14</name>
    <dbReference type="NCBI Taxonomy" id="1447944"/>
    <lineage>
        <taxon>Eukaryota</taxon>
        <taxon>Fungi</taxon>
        <taxon>Dikarya</taxon>
        <taxon>Basidiomycota</taxon>
        <taxon>Agaricomycotina</taxon>
        <taxon>Agaricomycetes</taxon>
        <taxon>Agaricomycetidae</taxon>
        <taxon>Agaricales</taxon>
        <taxon>Marasmiineae</taxon>
        <taxon>Omphalotaceae</taxon>
        <taxon>Gymnopus</taxon>
    </lineage>
</organism>